<protein>
    <submittedName>
        <fullName evidence="1">Uncharacterized protein</fullName>
    </submittedName>
</protein>
<dbReference type="GeneID" id="93253434"/>
<dbReference type="Proteomes" id="UP001060507">
    <property type="component" value="Unassembled WGS sequence"/>
</dbReference>
<sequence>MKTLKLTFSRFESVSGERDESTITPETQPNHSQGWKINIVGLAIFKGTE</sequence>
<dbReference type="AlphaFoldDB" id="A0A9P3UHH0"/>
<name>A0A9P3UHH0_KLEVA</name>
<dbReference type="RefSeq" id="WP_156732021.1">
    <property type="nucleotide sequence ID" value="NZ_AP024592.1"/>
</dbReference>
<evidence type="ECO:0000313" key="1">
    <source>
        <dbReference type="EMBL" id="GKK03820.1"/>
    </source>
</evidence>
<proteinExistence type="predicted"/>
<gene>
    <name evidence="1" type="ORF">NUKP37_50700</name>
</gene>
<accession>A0A9P3UHH0</accession>
<reference evidence="1" key="1">
    <citation type="journal article" date="2022" name="J. Appl. Microbiol.">
        <title>PCR-based ORF typing of Klebsiella pneumoniae for rapid identification of global clones and transmission events.</title>
        <authorList>
            <person name="Nonogaki R."/>
            <person name="Iijima A."/>
            <person name="Kawamura K."/>
            <person name="Kayama S."/>
            <person name="Sugai M."/>
            <person name="Yagi T."/>
            <person name="Arakawa Y."/>
            <person name="Doi Y."/>
            <person name="Suzuki M."/>
        </authorList>
    </citation>
    <scope>NUCLEOTIDE SEQUENCE</scope>
    <source>
        <strain evidence="1">NUKP-37</strain>
    </source>
</reference>
<comment type="caution">
    <text evidence="1">The sequence shown here is derived from an EMBL/GenBank/DDBJ whole genome shotgun (WGS) entry which is preliminary data.</text>
</comment>
<organism evidence="1 2">
    <name type="scientific">Klebsiella variicola</name>
    <dbReference type="NCBI Taxonomy" id="244366"/>
    <lineage>
        <taxon>Bacteria</taxon>
        <taxon>Pseudomonadati</taxon>
        <taxon>Pseudomonadota</taxon>
        <taxon>Gammaproteobacteria</taxon>
        <taxon>Enterobacterales</taxon>
        <taxon>Enterobacteriaceae</taxon>
        <taxon>Klebsiella/Raoultella group</taxon>
        <taxon>Klebsiella</taxon>
        <taxon>Klebsiella pneumoniae complex</taxon>
    </lineage>
</organism>
<dbReference type="EMBL" id="BQTA01000028">
    <property type="protein sequence ID" value="GKK03820.1"/>
    <property type="molecule type" value="Genomic_DNA"/>
</dbReference>
<evidence type="ECO:0000313" key="2">
    <source>
        <dbReference type="Proteomes" id="UP001060507"/>
    </source>
</evidence>